<accession>A0A3N2PX73</accession>
<sequence length="125" mass="13909">MPCIHLLPFLLDILFLQIDGFPVTLPTLSHLAVPESSRCWAHESGLQTYRPIQLLLSSLRQRLLCRELNCRVVYASTWPLLLEPIALWAQQVMFTAGARNITAPAQGQDSTSLASVATSLLVNIR</sequence>
<feature type="signal peptide" evidence="1">
    <location>
        <begin position="1"/>
        <end position="20"/>
    </location>
</feature>
<evidence type="ECO:0000313" key="3">
    <source>
        <dbReference type="Proteomes" id="UP000272025"/>
    </source>
</evidence>
<keyword evidence="3" id="KW-1185">Reference proteome</keyword>
<dbReference type="RefSeq" id="XP_028466936.1">
    <property type="nucleotide sequence ID" value="XM_028614141.1"/>
</dbReference>
<feature type="chain" id="PRO_5018215672" description="Secreted protein" evidence="1">
    <location>
        <begin position="21"/>
        <end position="125"/>
    </location>
</feature>
<dbReference type="EMBL" id="ML119054">
    <property type="protein sequence ID" value="ROT39130.1"/>
    <property type="molecule type" value="Genomic_DNA"/>
</dbReference>
<protein>
    <recommendedName>
        <fullName evidence="4">Secreted protein</fullName>
    </recommendedName>
</protein>
<evidence type="ECO:0008006" key="4">
    <source>
        <dbReference type="Google" id="ProtNLM"/>
    </source>
</evidence>
<dbReference type="AlphaFoldDB" id="A0A3N2PX73"/>
<name>A0A3N2PX73_SODAK</name>
<gene>
    <name evidence="2" type="ORF">SODALDRAFT_358996</name>
</gene>
<evidence type="ECO:0000313" key="2">
    <source>
        <dbReference type="EMBL" id="ROT39130.1"/>
    </source>
</evidence>
<dbReference type="GeneID" id="39582619"/>
<proteinExistence type="predicted"/>
<dbReference type="Proteomes" id="UP000272025">
    <property type="component" value="Unassembled WGS sequence"/>
</dbReference>
<keyword evidence="1" id="KW-0732">Signal</keyword>
<evidence type="ECO:0000256" key="1">
    <source>
        <dbReference type="SAM" id="SignalP"/>
    </source>
</evidence>
<reference evidence="2 3" key="1">
    <citation type="journal article" date="2018" name="Mol. Ecol.">
        <title>The obligate alkalophilic soda-lake fungus Sodiomyces alkalinus has shifted to a protein diet.</title>
        <authorList>
            <person name="Grum-Grzhimaylo A.A."/>
            <person name="Falkoski D.L."/>
            <person name="van den Heuvel J."/>
            <person name="Valero-Jimenez C.A."/>
            <person name="Min B."/>
            <person name="Choi I.G."/>
            <person name="Lipzen A."/>
            <person name="Daum C.G."/>
            <person name="Aanen D.K."/>
            <person name="Tsang A."/>
            <person name="Henrissat B."/>
            <person name="Bilanenko E.N."/>
            <person name="de Vries R.P."/>
            <person name="van Kan J.A.L."/>
            <person name="Grigoriev I.V."/>
            <person name="Debets A.J.M."/>
        </authorList>
    </citation>
    <scope>NUCLEOTIDE SEQUENCE [LARGE SCALE GENOMIC DNA]</scope>
    <source>
        <strain evidence="2 3">F11</strain>
    </source>
</reference>
<organism evidence="2 3">
    <name type="scientific">Sodiomyces alkalinus (strain CBS 110278 / VKM F-3762 / F11)</name>
    <name type="common">Alkaliphilic filamentous fungus</name>
    <dbReference type="NCBI Taxonomy" id="1314773"/>
    <lineage>
        <taxon>Eukaryota</taxon>
        <taxon>Fungi</taxon>
        <taxon>Dikarya</taxon>
        <taxon>Ascomycota</taxon>
        <taxon>Pezizomycotina</taxon>
        <taxon>Sordariomycetes</taxon>
        <taxon>Hypocreomycetidae</taxon>
        <taxon>Glomerellales</taxon>
        <taxon>Plectosphaerellaceae</taxon>
        <taxon>Sodiomyces</taxon>
    </lineage>
</organism>